<protein>
    <submittedName>
        <fullName evidence="6">Sodium Bile acid symporter family protein</fullName>
    </submittedName>
</protein>
<evidence type="ECO:0000313" key="6">
    <source>
        <dbReference type="EMBL" id="OIJ40625.1"/>
    </source>
</evidence>
<comment type="subcellular location">
    <subcellularLocation>
        <location evidence="1">Membrane</location>
        <topology evidence="1">Multi-pass membrane protein</topology>
    </subcellularLocation>
</comment>
<feature type="transmembrane region" description="Helical" evidence="5">
    <location>
        <begin position="41"/>
        <end position="64"/>
    </location>
</feature>
<feature type="transmembrane region" description="Helical" evidence="5">
    <location>
        <begin position="169"/>
        <end position="190"/>
    </location>
</feature>
<feature type="transmembrane region" description="Helical" evidence="5">
    <location>
        <begin position="257"/>
        <end position="277"/>
    </location>
</feature>
<dbReference type="InterPro" id="IPR002657">
    <property type="entry name" value="BilAc:Na_symport/Acr3"/>
</dbReference>
<evidence type="ECO:0000256" key="1">
    <source>
        <dbReference type="ARBA" id="ARBA00004141"/>
    </source>
</evidence>
<gene>
    <name evidence="6" type="ORF">LO55_3729</name>
</gene>
<dbReference type="Gene3D" id="1.20.1530.20">
    <property type="match status" value="1"/>
</dbReference>
<reference evidence="6 7" key="1">
    <citation type="submission" date="2014-10" db="EMBL/GenBank/DDBJ databases">
        <authorList>
            <person name="Seo M.-J."/>
            <person name="Seok Y.J."/>
            <person name="Cha I.-T."/>
        </authorList>
    </citation>
    <scope>NUCLEOTIDE SEQUENCE [LARGE SCALE GENOMIC DNA]</scope>
    <source>
        <strain evidence="6 7">NEU</strain>
    </source>
</reference>
<keyword evidence="3 5" id="KW-1133">Transmembrane helix</keyword>
<feature type="transmembrane region" description="Helical" evidence="5">
    <location>
        <begin position="6"/>
        <end position="29"/>
    </location>
</feature>
<evidence type="ECO:0000313" key="7">
    <source>
        <dbReference type="Proteomes" id="UP000180246"/>
    </source>
</evidence>
<evidence type="ECO:0000256" key="2">
    <source>
        <dbReference type="ARBA" id="ARBA00022692"/>
    </source>
</evidence>
<comment type="caution">
    <text evidence="6">The sequence shown here is derived from an EMBL/GenBank/DDBJ whole genome shotgun (WGS) entry which is preliminary data.</text>
</comment>
<accession>A0A1S2N6D5</accession>
<evidence type="ECO:0000256" key="3">
    <source>
        <dbReference type="ARBA" id="ARBA00022989"/>
    </source>
</evidence>
<name>A0A1S2N6D5_9BURK</name>
<feature type="transmembrane region" description="Helical" evidence="5">
    <location>
        <begin position="100"/>
        <end position="126"/>
    </location>
</feature>
<keyword evidence="4 5" id="KW-0472">Membrane</keyword>
<organism evidence="6 7">
    <name type="scientific">Massilia timonae</name>
    <dbReference type="NCBI Taxonomy" id="47229"/>
    <lineage>
        <taxon>Bacteria</taxon>
        <taxon>Pseudomonadati</taxon>
        <taxon>Pseudomonadota</taxon>
        <taxon>Betaproteobacteria</taxon>
        <taxon>Burkholderiales</taxon>
        <taxon>Oxalobacteraceae</taxon>
        <taxon>Telluria group</taxon>
        <taxon>Massilia</taxon>
    </lineage>
</organism>
<dbReference type="EMBL" id="JRYB01000001">
    <property type="protein sequence ID" value="OIJ40625.1"/>
    <property type="molecule type" value="Genomic_DNA"/>
</dbReference>
<dbReference type="Pfam" id="PF01758">
    <property type="entry name" value="SBF"/>
    <property type="match status" value="1"/>
</dbReference>
<feature type="transmembrane region" description="Helical" evidence="5">
    <location>
        <begin position="70"/>
        <end position="88"/>
    </location>
</feature>
<keyword evidence="2 5" id="KW-0812">Transmembrane</keyword>
<dbReference type="InterPro" id="IPR038770">
    <property type="entry name" value="Na+/solute_symporter_sf"/>
</dbReference>
<dbReference type="AlphaFoldDB" id="A0A1S2N6D5"/>
<dbReference type="Proteomes" id="UP000180246">
    <property type="component" value="Unassembled WGS sequence"/>
</dbReference>
<evidence type="ECO:0000256" key="5">
    <source>
        <dbReference type="SAM" id="Phobius"/>
    </source>
</evidence>
<evidence type="ECO:0000256" key="4">
    <source>
        <dbReference type="ARBA" id="ARBA00023136"/>
    </source>
</evidence>
<dbReference type="RefSeq" id="WP_177185546.1">
    <property type="nucleotide sequence ID" value="NZ_JRYB01000001.1"/>
</dbReference>
<feature type="transmembrane region" description="Helical" evidence="5">
    <location>
        <begin position="132"/>
        <end position="157"/>
    </location>
</feature>
<proteinExistence type="predicted"/>
<dbReference type="GO" id="GO:0016020">
    <property type="term" value="C:membrane"/>
    <property type="evidence" value="ECO:0007669"/>
    <property type="project" value="UniProtKB-SubCell"/>
</dbReference>
<sequence>MDLLHELVALALHASLLLLALGIGLDIAKGDGLYVLRRPRLLLRALLAVVVVVPLVAALLVALLPLKESVEIAIVLMAVSPLPPIVLAKEIRFGGRKPYAYGLLVAVALLSIVTVPAAVAILAWLFDAHAAVAPLAVAQLVFVSLFVPLGLGLGLRALAPGPAVRAAPLVGKFAFGLLALACLPVLVTAAPELARLVGDGTVLVILAVVLAGLVAGHLLGGPEPHDRVALALSCATRHPGIAMLVASANSLGEQVRATVLLFVVVGLLAALPYQLWLRRHALVPQ</sequence>
<feature type="transmembrane region" description="Helical" evidence="5">
    <location>
        <begin position="202"/>
        <end position="221"/>
    </location>
</feature>